<name>A0ABV3YYQ2_9PSED</name>
<dbReference type="EMBL" id="JBFTEG010000027">
    <property type="protein sequence ID" value="MEX6504466.1"/>
    <property type="molecule type" value="Genomic_DNA"/>
</dbReference>
<proteinExistence type="predicted"/>
<gene>
    <name evidence="2" type="ORF">AB5S05_20630</name>
</gene>
<sequence>MITTLRVQWRRDEFCRLAELPEECLVEIVEQGIIEPSGDTPEQWLFDAAALDIARRAARLQRDLEIDWAGIALALNLLEELDELRAENRMLRQRLSRFVED</sequence>
<keyword evidence="1" id="KW-0175">Coiled coil</keyword>
<reference evidence="2 3" key="1">
    <citation type="submission" date="2024-07" db="EMBL/GenBank/DDBJ databases">
        <authorList>
            <person name="Li M."/>
        </authorList>
    </citation>
    <scope>NUCLEOTIDE SEQUENCE [LARGE SCALE GENOMIC DNA]</scope>
    <source>
        <strain evidence="2 3">25A3E</strain>
    </source>
</reference>
<comment type="caution">
    <text evidence="2">The sequence shown here is derived from an EMBL/GenBank/DDBJ whole genome shotgun (WGS) entry which is preliminary data.</text>
</comment>
<accession>A0ABV3YYQ2</accession>
<evidence type="ECO:0000313" key="2">
    <source>
        <dbReference type="EMBL" id="MEX6504466.1"/>
    </source>
</evidence>
<evidence type="ECO:0000313" key="3">
    <source>
        <dbReference type="Proteomes" id="UP001560296"/>
    </source>
</evidence>
<dbReference type="RefSeq" id="WP_369289401.1">
    <property type="nucleotide sequence ID" value="NZ_JBFTEG010000027.1"/>
</dbReference>
<organism evidence="2 3">
    <name type="scientific">Pseudomonas zhanjiangensis</name>
    <dbReference type="NCBI Taxonomy" id="3239015"/>
    <lineage>
        <taxon>Bacteria</taxon>
        <taxon>Pseudomonadati</taxon>
        <taxon>Pseudomonadota</taxon>
        <taxon>Gammaproteobacteria</taxon>
        <taxon>Pseudomonadales</taxon>
        <taxon>Pseudomonadaceae</taxon>
        <taxon>Pseudomonas</taxon>
    </lineage>
</organism>
<feature type="coiled-coil region" evidence="1">
    <location>
        <begin position="74"/>
        <end position="101"/>
    </location>
</feature>
<dbReference type="Gene3D" id="1.10.1660.10">
    <property type="match status" value="1"/>
</dbReference>
<dbReference type="Pfam" id="PF13591">
    <property type="entry name" value="MerR_2"/>
    <property type="match status" value="1"/>
</dbReference>
<keyword evidence="3" id="KW-1185">Reference proteome</keyword>
<evidence type="ECO:0000256" key="1">
    <source>
        <dbReference type="SAM" id="Coils"/>
    </source>
</evidence>
<dbReference type="Proteomes" id="UP001560296">
    <property type="component" value="Unassembled WGS sequence"/>
</dbReference>
<protein>
    <submittedName>
        <fullName evidence="2">Chaperone modulator CbpM</fullName>
    </submittedName>
</protein>